<protein>
    <submittedName>
        <fullName evidence="2">Uncharacterized protein</fullName>
    </submittedName>
</protein>
<dbReference type="AlphaFoldDB" id="A0A3L6PNL6"/>
<sequence>MAGKKGTTKKKGKETKPAVSSDDGWKTSKCSEADLQSLIDECLLRSKEIIQWHAATGITSTNFIGAGVIGSFIRQSKYGRSVATDQ</sequence>
<keyword evidence="3" id="KW-1185">Reference proteome</keyword>
<feature type="region of interest" description="Disordered" evidence="1">
    <location>
        <begin position="1"/>
        <end position="28"/>
    </location>
</feature>
<feature type="compositionally biased region" description="Basic residues" evidence="1">
    <location>
        <begin position="1"/>
        <end position="13"/>
    </location>
</feature>
<reference evidence="3" key="1">
    <citation type="journal article" date="2019" name="Nat. Commun.">
        <title>The genome of broomcorn millet.</title>
        <authorList>
            <person name="Zou C."/>
            <person name="Miki D."/>
            <person name="Li D."/>
            <person name="Tang Q."/>
            <person name="Xiao L."/>
            <person name="Rajput S."/>
            <person name="Deng P."/>
            <person name="Jia W."/>
            <person name="Huang R."/>
            <person name="Zhang M."/>
            <person name="Sun Y."/>
            <person name="Hu J."/>
            <person name="Fu X."/>
            <person name="Schnable P.S."/>
            <person name="Li F."/>
            <person name="Zhang H."/>
            <person name="Feng B."/>
            <person name="Zhu X."/>
            <person name="Liu R."/>
            <person name="Schnable J.C."/>
            <person name="Zhu J.-K."/>
            <person name="Zhang H."/>
        </authorList>
    </citation>
    <scope>NUCLEOTIDE SEQUENCE [LARGE SCALE GENOMIC DNA]</scope>
</reference>
<comment type="caution">
    <text evidence="2">The sequence shown here is derived from an EMBL/GenBank/DDBJ whole genome shotgun (WGS) entry which is preliminary data.</text>
</comment>
<name>A0A3L6PNL6_PANMI</name>
<evidence type="ECO:0000313" key="2">
    <source>
        <dbReference type="EMBL" id="RLM61458.1"/>
    </source>
</evidence>
<dbReference type="EMBL" id="PQIB02000016">
    <property type="protein sequence ID" value="RLM61458.1"/>
    <property type="molecule type" value="Genomic_DNA"/>
</dbReference>
<proteinExistence type="predicted"/>
<organism evidence="2 3">
    <name type="scientific">Panicum miliaceum</name>
    <name type="common">Proso millet</name>
    <name type="synonym">Broomcorn millet</name>
    <dbReference type="NCBI Taxonomy" id="4540"/>
    <lineage>
        <taxon>Eukaryota</taxon>
        <taxon>Viridiplantae</taxon>
        <taxon>Streptophyta</taxon>
        <taxon>Embryophyta</taxon>
        <taxon>Tracheophyta</taxon>
        <taxon>Spermatophyta</taxon>
        <taxon>Magnoliopsida</taxon>
        <taxon>Liliopsida</taxon>
        <taxon>Poales</taxon>
        <taxon>Poaceae</taxon>
        <taxon>PACMAD clade</taxon>
        <taxon>Panicoideae</taxon>
        <taxon>Panicodae</taxon>
        <taxon>Paniceae</taxon>
        <taxon>Panicinae</taxon>
        <taxon>Panicum</taxon>
        <taxon>Panicum sect. Panicum</taxon>
    </lineage>
</organism>
<accession>A0A3L6PNL6</accession>
<evidence type="ECO:0000256" key="1">
    <source>
        <dbReference type="SAM" id="MobiDB-lite"/>
    </source>
</evidence>
<dbReference type="Proteomes" id="UP000275267">
    <property type="component" value="Unassembled WGS sequence"/>
</dbReference>
<gene>
    <name evidence="2" type="ORF">C2845_PM14G10050</name>
</gene>
<evidence type="ECO:0000313" key="3">
    <source>
        <dbReference type="Proteomes" id="UP000275267"/>
    </source>
</evidence>